<organism evidence="1 2">
    <name type="scientific">Ooceraea biroi</name>
    <name type="common">Clonal raider ant</name>
    <name type="synonym">Cerapachys biroi</name>
    <dbReference type="NCBI Taxonomy" id="2015173"/>
    <lineage>
        <taxon>Eukaryota</taxon>
        <taxon>Metazoa</taxon>
        <taxon>Ecdysozoa</taxon>
        <taxon>Arthropoda</taxon>
        <taxon>Hexapoda</taxon>
        <taxon>Insecta</taxon>
        <taxon>Pterygota</taxon>
        <taxon>Neoptera</taxon>
        <taxon>Endopterygota</taxon>
        <taxon>Hymenoptera</taxon>
        <taxon>Apocrita</taxon>
        <taxon>Aculeata</taxon>
        <taxon>Formicoidea</taxon>
        <taxon>Formicidae</taxon>
        <taxon>Dorylinae</taxon>
        <taxon>Ooceraea</taxon>
    </lineage>
</organism>
<name>A0A3L8DAC7_OOCBI</name>
<dbReference type="AlphaFoldDB" id="A0A3L8DAC7"/>
<dbReference type="EMBL" id="QOIP01000010">
    <property type="protein sequence ID" value="RLU17460.1"/>
    <property type="molecule type" value="Genomic_DNA"/>
</dbReference>
<dbReference type="PANTHER" id="PTHR11439:SF463">
    <property type="entry name" value="REVERSE TRANSCRIPTASE TY1_COPIA-TYPE DOMAIN-CONTAINING PROTEIN"/>
    <property type="match status" value="1"/>
</dbReference>
<reference evidence="1 2" key="1">
    <citation type="journal article" date="2018" name="Genome Res.">
        <title>The genomic architecture and molecular evolution of ant odorant receptors.</title>
        <authorList>
            <person name="McKenzie S.K."/>
            <person name="Kronauer D.J.C."/>
        </authorList>
    </citation>
    <scope>NUCLEOTIDE SEQUENCE [LARGE SCALE GENOMIC DNA]</scope>
    <source>
        <strain evidence="1">Clonal line C1</strain>
    </source>
</reference>
<dbReference type="PANTHER" id="PTHR11439">
    <property type="entry name" value="GAG-POL-RELATED RETROTRANSPOSON"/>
    <property type="match status" value="1"/>
</dbReference>
<sequence length="182" mass="20412">MEIPEGLSVNDKKDDGLRASKSKVALETVLNELSSEFEITLGNGESFVELQIVRDKVNKTLFIHQEAYAFQVLERFKMSEAKSVSVPADVHSCLRPVEEVDEHFVVPYREAVGSHVSGGNDTSRPGLRFSWCSKRQPLVTLSITEAEYVAAALATQECVWLRRLLTDLDYKCSEPTTLYVDN</sequence>
<evidence type="ECO:0000313" key="2">
    <source>
        <dbReference type="Proteomes" id="UP000279307"/>
    </source>
</evidence>
<accession>A0A3L8DAC7</accession>
<gene>
    <name evidence="1" type="ORF">DMN91_009695</name>
</gene>
<protein>
    <recommendedName>
        <fullName evidence="3">Copia protein</fullName>
    </recommendedName>
</protein>
<evidence type="ECO:0000313" key="1">
    <source>
        <dbReference type="EMBL" id="RLU17460.1"/>
    </source>
</evidence>
<evidence type="ECO:0008006" key="3">
    <source>
        <dbReference type="Google" id="ProtNLM"/>
    </source>
</evidence>
<dbReference type="Proteomes" id="UP000279307">
    <property type="component" value="Chromosome 10"/>
</dbReference>
<proteinExistence type="predicted"/>
<dbReference type="CDD" id="cd09272">
    <property type="entry name" value="RNase_HI_RT_Ty1"/>
    <property type="match status" value="1"/>
</dbReference>
<comment type="caution">
    <text evidence="1">The sequence shown here is derived from an EMBL/GenBank/DDBJ whole genome shotgun (WGS) entry which is preliminary data.</text>
</comment>